<accession>A0A1L9SRA5</accession>
<dbReference type="GO" id="GO:0005694">
    <property type="term" value="C:chromosome"/>
    <property type="evidence" value="ECO:0007669"/>
    <property type="project" value="UniProtKB-SubCell"/>
</dbReference>
<dbReference type="GO" id="GO:0006298">
    <property type="term" value="P:mismatch repair"/>
    <property type="evidence" value="ECO:0007669"/>
    <property type="project" value="InterPro"/>
</dbReference>
<dbReference type="PANTHER" id="PTHR11361">
    <property type="entry name" value="DNA MISMATCH REPAIR PROTEIN MUTS FAMILY MEMBER"/>
    <property type="match status" value="1"/>
</dbReference>
<feature type="domain" description="DNA mismatch repair proteins mutS family" evidence="13">
    <location>
        <begin position="758"/>
        <end position="774"/>
    </location>
</feature>
<dbReference type="SMART" id="SM00533">
    <property type="entry name" value="MUTSd"/>
    <property type="match status" value="1"/>
</dbReference>
<evidence type="ECO:0000256" key="10">
    <source>
        <dbReference type="ARBA" id="ARBA00073549"/>
    </source>
</evidence>
<feature type="compositionally biased region" description="Polar residues" evidence="12">
    <location>
        <begin position="38"/>
        <end position="56"/>
    </location>
</feature>
<dbReference type="AlphaFoldDB" id="A0A1L9SRA5"/>
<dbReference type="Gene3D" id="3.40.50.300">
    <property type="entry name" value="P-loop containing nucleotide triphosphate hydrolases"/>
    <property type="match status" value="1"/>
</dbReference>
<dbReference type="Pfam" id="PF00488">
    <property type="entry name" value="MutS_V"/>
    <property type="match status" value="1"/>
</dbReference>
<dbReference type="SMART" id="SM00382">
    <property type="entry name" value="AAA"/>
    <property type="match status" value="1"/>
</dbReference>
<evidence type="ECO:0000256" key="9">
    <source>
        <dbReference type="ARBA" id="ARBA00023254"/>
    </source>
</evidence>
<dbReference type="FunFam" id="3.40.50.300:FF:001067">
    <property type="entry name" value="DNA mismatch repair protein MSH5"/>
    <property type="match status" value="1"/>
</dbReference>
<keyword evidence="8" id="KW-0539">Nucleus</keyword>
<dbReference type="GO" id="GO:0005524">
    <property type="term" value="F:ATP binding"/>
    <property type="evidence" value="ECO:0007669"/>
    <property type="project" value="UniProtKB-KW"/>
</dbReference>
<keyword evidence="7" id="KW-0238">DNA-binding</keyword>
<dbReference type="CDD" id="cd03281">
    <property type="entry name" value="ABC_MSH5_euk"/>
    <property type="match status" value="1"/>
</dbReference>
<evidence type="ECO:0000256" key="6">
    <source>
        <dbReference type="ARBA" id="ARBA00022840"/>
    </source>
</evidence>
<protein>
    <recommendedName>
        <fullName evidence="10">DNA mismatch repair protein MSH5</fullName>
    </recommendedName>
    <alternativeName>
        <fullName evidence="11">MutS protein homolog 5</fullName>
    </alternativeName>
</protein>
<evidence type="ECO:0000313" key="14">
    <source>
        <dbReference type="EMBL" id="OJJ49749.1"/>
    </source>
</evidence>
<keyword evidence="15" id="KW-1185">Reference proteome</keyword>
<evidence type="ECO:0000256" key="12">
    <source>
        <dbReference type="SAM" id="MobiDB-lite"/>
    </source>
</evidence>
<dbReference type="Proteomes" id="UP000184188">
    <property type="component" value="Unassembled WGS sequence"/>
</dbReference>
<dbReference type="Pfam" id="PF05192">
    <property type="entry name" value="MutS_III"/>
    <property type="match status" value="1"/>
</dbReference>
<dbReference type="InterPro" id="IPR003593">
    <property type="entry name" value="AAA+_ATPase"/>
</dbReference>
<dbReference type="PROSITE" id="PS00486">
    <property type="entry name" value="DNA_MISMATCH_REPAIR_2"/>
    <property type="match status" value="1"/>
</dbReference>
<evidence type="ECO:0000256" key="1">
    <source>
        <dbReference type="ARBA" id="ARBA00004123"/>
    </source>
</evidence>
<evidence type="ECO:0000313" key="15">
    <source>
        <dbReference type="Proteomes" id="UP000184188"/>
    </source>
</evidence>
<keyword evidence="5" id="KW-0547">Nucleotide-binding</keyword>
<comment type="similarity">
    <text evidence="3">Belongs to the DNA mismatch repair MutS family.</text>
</comment>
<keyword evidence="6" id="KW-0067">ATP-binding</keyword>
<gene>
    <name evidence="14" type="ORF">ASPZODRAFT_59687</name>
</gene>
<dbReference type="InterPro" id="IPR000432">
    <property type="entry name" value="DNA_mismatch_repair_MutS_C"/>
</dbReference>
<evidence type="ECO:0000256" key="2">
    <source>
        <dbReference type="ARBA" id="ARBA00004286"/>
    </source>
</evidence>
<dbReference type="InterPro" id="IPR045076">
    <property type="entry name" value="MutS"/>
</dbReference>
<dbReference type="VEuPathDB" id="FungiDB:ASPZODRAFT_59687"/>
<evidence type="ECO:0000256" key="11">
    <source>
        <dbReference type="ARBA" id="ARBA00077470"/>
    </source>
</evidence>
<dbReference type="PANTHER" id="PTHR11361:SF20">
    <property type="entry name" value="MUTS PROTEIN HOMOLOG 5"/>
    <property type="match status" value="1"/>
</dbReference>
<dbReference type="Gene3D" id="1.10.1420.10">
    <property type="match status" value="1"/>
</dbReference>
<dbReference type="InterPro" id="IPR027417">
    <property type="entry name" value="P-loop_NTPase"/>
</dbReference>
<evidence type="ECO:0000259" key="13">
    <source>
        <dbReference type="PROSITE" id="PS00486"/>
    </source>
</evidence>
<dbReference type="InterPro" id="IPR007696">
    <property type="entry name" value="DNA_mismatch_repair_MutS_core"/>
</dbReference>
<dbReference type="SMART" id="SM00534">
    <property type="entry name" value="MUTSac"/>
    <property type="match status" value="1"/>
</dbReference>
<evidence type="ECO:0000256" key="5">
    <source>
        <dbReference type="ARBA" id="ARBA00022741"/>
    </source>
</evidence>
<evidence type="ECO:0000256" key="7">
    <source>
        <dbReference type="ARBA" id="ARBA00023125"/>
    </source>
</evidence>
<dbReference type="RefSeq" id="XP_022584259.1">
    <property type="nucleotide sequence ID" value="XM_022728860.1"/>
</dbReference>
<dbReference type="InterPro" id="IPR036187">
    <property type="entry name" value="DNA_mismatch_repair_MutS_sf"/>
</dbReference>
<dbReference type="SUPFAM" id="SSF52540">
    <property type="entry name" value="P-loop containing nucleoside triphosphate hydrolases"/>
    <property type="match status" value="1"/>
</dbReference>
<dbReference type="SUPFAM" id="SSF48334">
    <property type="entry name" value="DNA repair protein MutS, domain III"/>
    <property type="match status" value="1"/>
</dbReference>
<feature type="region of interest" description="Disordered" evidence="12">
    <location>
        <begin position="1"/>
        <end position="61"/>
    </location>
</feature>
<dbReference type="EMBL" id="KV878337">
    <property type="protein sequence ID" value="OJJ49749.1"/>
    <property type="molecule type" value="Genomic_DNA"/>
</dbReference>
<evidence type="ECO:0000256" key="8">
    <source>
        <dbReference type="ARBA" id="ARBA00023242"/>
    </source>
</evidence>
<keyword evidence="9" id="KW-0469">Meiosis</keyword>
<evidence type="ECO:0000256" key="4">
    <source>
        <dbReference type="ARBA" id="ARBA00022454"/>
    </source>
</evidence>
<feature type="compositionally biased region" description="Basic residues" evidence="12">
    <location>
        <begin position="1"/>
        <end position="10"/>
    </location>
</feature>
<dbReference type="GO" id="GO:0005634">
    <property type="term" value="C:nucleus"/>
    <property type="evidence" value="ECO:0007669"/>
    <property type="project" value="UniProtKB-SubCell"/>
</dbReference>
<dbReference type="GO" id="GO:0140664">
    <property type="term" value="F:ATP-dependent DNA damage sensor activity"/>
    <property type="evidence" value="ECO:0007669"/>
    <property type="project" value="InterPro"/>
</dbReference>
<sequence>MYRSSKRRRLAPSSSFHSLRHSSKANTARSTPHPPQQPQASRETAFNFRDSSTSRQSRLDIRSEVSRSDRFEQFADDNLDQVIAAFDVKDSGKLGCSYFCAQEERLYLLGDMRSADRDLINTLTLQIKPTLVLTSARVDDICGWTGQDYKPDGSQSYLPFQVDIRPSQEFNYSDARNKLVALDVSSQDRRIQFLVPQDGVAVNDQLRMEDTGYTAHEGRLLHMSGSIDMDNKVTISCAGAILTHIQRRIIAGSVSSAEGEFTFRVDSIEMSSLHGTMSLSANTLLCLQILHSESQPNMPNQGSKKSEPSSKEGLSVYGIFKRFAYTPQGKIRLRQHFLRPSIDKDVIHRRHGFIEVFLKPGNLSPLEKLTKSLKHIKNLRSVMVNIRKGVTAGSGNIIGFKTTVWATLLAFAFYGIDIQHALKEVSGGDRLPLCKKALELLEAAQLYRIDVDETEEQGRTIVKPGVDKNLDELKDKYDGLGDLLKKVALEIATMIPDSLDVDVNVVYFPQLGFNIAIPVDNNGQATFNGSDDGWDMIFVTENRAYFKDFRMKEMDDCLGDIYALICEKEIEIVHLLAQKLLQFEKVLLEASDICGELDCLLAMVHAASLYNLVRPQMTDEAILDIKGGRHLLQEMTVSSYIPNDTLLVGGAAESSPMPIYLGTPQNTSDLPGLSDRPSMLLLTGPNFSGKSVYMKQVALILFLAQVGSFVPAENATLGIADKILTRINTPESVTKAQSTFMNDLQQISLDLKLATSRSLVIIDEFGKGTNKSDGIGLACGILEHLLRLEVSPRVIAATHFHEIFEHGLLESRPRLQLGFMEVQVCEDSEDVNDQITYLYNFRLGRSNKSYGTMCAAINGISPVIVARANDLALCAARNQNMGTACAKLSAAETKLLAEAETLARNFLEMDFSEDTEDTAVRDMLETLLKTPGSIIDDESQQEVSQ</sequence>
<organism evidence="14 15">
    <name type="scientific">Penicilliopsis zonata CBS 506.65</name>
    <dbReference type="NCBI Taxonomy" id="1073090"/>
    <lineage>
        <taxon>Eukaryota</taxon>
        <taxon>Fungi</taxon>
        <taxon>Dikarya</taxon>
        <taxon>Ascomycota</taxon>
        <taxon>Pezizomycotina</taxon>
        <taxon>Eurotiomycetes</taxon>
        <taxon>Eurotiomycetidae</taxon>
        <taxon>Eurotiales</taxon>
        <taxon>Aspergillaceae</taxon>
        <taxon>Penicilliopsis</taxon>
    </lineage>
</organism>
<evidence type="ECO:0000256" key="3">
    <source>
        <dbReference type="ARBA" id="ARBA00006271"/>
    </source>
</evidence>
<name>A0A1L9SRA5_9EURO</name>
<dbReference type="STRING" id="1073090.A0A1L9SRA5"/>
<keyword evidence="4" id="KW-0158">Chromosome</keyword>
<comment type="subcellular location">
    <subcellularLocation>
        <location evidence="2">Chromosome</location>
    </subcellularLocation>
    <subcellularLocation>
        <location evidence="1">Nucleus</location>
    </subcellularLocation>
</comment>
<proteinExistence type="inferred from homology"/>
<dbReference type="GO" id="GO:0030983">
    <property type="term" value="F:mismatched DNA binding"/>
    <property type="evidence" value="ECO:0007669"/>
    <property type="project" value="InterPro"/>
</dbReference>
<dbReference type="GO" id="GO:0051026">
    <property type="term" value="P:chiasma assembly"/>
    <property type="evidence" value="ECO:0007669"/>
    <property type="project" value="UniProtKB-ARBA"/>
</dbReference>
<dbReference type="GeneID" id="34615324"/>
<dbReference type="OrthoDB" id="29596at2759"/>
<reference evidence="15" key="1">
    <citation type="journal article" date="2017" name="Genome Biol.">
        <title>Comparative genomics reveals high biological diversity and specific adaptations in the industrially and medically important fungal genus Aspergillus.</title>
        <authorList>
            <person name="de Vries R.P."/>
            <person name="Riley R."/>
            <person name="Wiebenga A."/>
            <person name="Aguilar-Osorio G."/>
            <person name="Amillis S."/>
            <person name="Uchima C.A."/>
            <person name="Anderluh G."/>
            <person name="Asadollahi M."/>
            <person name="Askin M."/>
            <person name="Barry K."/>
            <person name="Battaglia E."/>
            <person name="Bayram O."/>
            <person name="Benocci T."/>
            <person name="Braus-Stromeyer S.A."/>
            <person name="Caldana C."/>
            <person name="Canovas D."/>
            <person name="Cerqueira G.C."/>
            <person name="Chen F."/>
            <person name="Chen W."/>
            <person name="Choi C."/>
            <person name="Clum A."/>
            <person name="Dos Santos R.A."/>
            <person name="Damasio A.R."/>
            <person name="Diallinas G."/>
            <person name="Emri T."/>
            <person name="Fekete E."/>
            <person name="Flipphi M."/>
            <person name="Freyberg S."/>
            <person name="Gallo A."/>
            <person name="Gournas C."/>
            <person name="Habgood R."/>
            <person name="Hainaut M."/>
            <person name="Harispe M.L."/>
            <person name="Henrissat B."/>
            <person name="Hilden K.S."/>
            <person name="Hope R."/>
            <person name="Hossain A."/>
            <person name="Karabika E."/>
            <person name="Karaffa L."/>
            <person name="Karanyi Z."/>
            <person name="Krasevec N."/>
            <person name="Kuo A."/>
            <person name="Kusch H."/>
            <person name="LaButti K."/>
            <person name="Lagendijk E.L."/>
            <person name="Lapidus A."/>
            <person name="Levasseur A."/>
            <person name="Lindquist E."/>
            <person name="Lipzen A."/>
            <person name="Logrieco A.F."/>
            <person name="MacCabe A."/>
            <person name="Maekelae M.R."/>
            <person name="Malavazi I."/>
            <person name="Melin P."/>
            <person name="Meyer V."/>
            <person name="Mielnichuk N."/>
            <person name="Miskei M."/>
            <person name="Molnar A.P."/>
            <person name="Mule G."/>
            <person name="Ngan C.Y."/>
            <person name="Orejas M."/>
            <person name="Orosz E."/>
            <person name="Ouedraogo J.P."/>
            <person name="Overkamp K.M."/>
            <person name="Park H.-S."/>
            <person name="Perrone G."/>
            <person name="Piumi F."/>
            <person name="Punt P.J."/>
            <person name="Ram A.F."/>
            <person name="Ramon A."/>
            <person name="Rauscher S."/>
            <person name="Record E."/>
            <person name="Riano-Pachon D.M."/>
            <person name="Robert V."/>
            <person name="Roehrig J."/>
            <person name="Ruller R."/>
            <person name="Salamov A."/>
            <person name="Salih N.S."/>
            <person name="Samson R.A."/>
            <person name="Sandor E."/>
            <person name="Sanguinetti M."/>
            <person name="Schuetze T."/>
            <person name="Sepcic K."/>
            <person name="Shelest E."/>
            <person name="Sherlock G."/>
            <person name="Sophianopoulou V."/>
            <person name="Squina F.M."/>
            <person name="Sun H."/>
            <person name="Susca A."/>
            <person name="Todd R.B."/>
            <person name="Tsang A."/>
            <person name="Unkles S.E."/>
            <person name="van de Wiele N."/>
            <person name="van Rossen-Uffink D."/>
            <person name="Oliveira J.V."/>
            <person name="Vesth T.C."/>
            <person name="Visser J."/>
            <person name="Yu J.-H."/>
            <person name="Zhou M."/>
            <person name="Andersen M.R."/>
            <person name="Archer D.B."/>
            <person name="Baker S.E."/>
            <person name="Benoit I."/>
            <person name="Brakhage A.A."/>
            <person name="Braus G.H."/>
            <person name="Fischer R."/>
            <person name="Frisvad J.C."/>
            <person name="Goldman G.H."/>
            <person name="Houbraken J."/>
            <person name="Oakley B."/>
            <person name="Pocsi I."/>
            <person name="Scazzocchio C."/>
            <person name="Seiboth B."/>
            <person name="vanKuyk P.A."/>
            <person name="Wortman J."/>
            <person name="Dyer P.S."/>
            <person name="Grigoriev I.V."/>
        </authorList>
    </citation>
    <scope>NUCLEOTIDE SEQUENCE [LARGE SCALE GENOMIC DNA]</scope>
    <source>
        <strain evidence="15">CBS 506.65</strain>
    </source>
</reference>